<feature type="coiled-coil region" evidence="1">
    <location>
        <begin position="529"/>
        <end position="556"/>
    </location>
</feature>
<dbReference type="Gene3D" id="3.80.10.10">
    <property type="entry name" value="Ribonuclease Inhibitor"/>
    <property type="match status" value="1"/>
</dbReference>
<keyword evidence="1" id="KW-0175">Coiled coil</keyword>
<reference evidence="2 3" key="1">
    <citation type="submission" date="2016-11" db="EMBL/GenBank/DDBJ databases">
        <title>The macronuclear genome of Stentor coeruleus: a giant cell with tiny introns.</title>
        <authorList>
            <person name="Slabodnick M."/>
            <person name="Ruby J.G."/>
            <person name="Reiff S.B."/>
            <person name="Swart E.C."/>
            <person name="Gosai S."/>
            <person name="Prabakaran S."/>
            <person name="Witkowska E."/>
            <person name="Larue G.E."/>
            <person name="Fisher S."/>
            <person name="Freeman R.M."/>
            <person name="Gunawardena J."/>
            <person name="Chu W."/>
            <person name="Stover N.A."/>
            <person name="Gregory B.D."/>
            <person name="Nowacki M."/>
            <person name="Derisi J."/>
            <person name="Roy S.W."/>
            <person name="Marshall W.F."/>
            <person name="Sood P."/>
        </authorList>
    </citation>
    <scope>NUCLEOTIDE SEQUENCE [LARGE SCALE GENOMIC DNA]</scope>
    <source>
        <strain evidence="2">WM001</strain>
    </source>
</reference>
<proteinExistence type="predicted"/>
<gene>
    <name evidence="2" type="ORF">SteCoe_30351</name>
</gene>
<evidence type="ECO:0000256" key="1">
    <source>
        <dbReference type="SAM" id="Coils"/>
    </source>
</evidence>
<dbReference type="AlphaFoldDB" id="A0A1R2B3R1"/>
<comment type="caution">
    <text evidence="2">The sequence shown here is derived from an EMBL/GenBank/DDBJ whole genome shotgun (WGS) entry which is preliminary data.</text>
</comment>
<name>A0A1R2B3R1_9CILI</name>
<accession>A0A1R2B3R1</accession>
<dbReference type="SUPFAM" id="SSF52047">
    <property type="entry name" value="RNI-like"/>
    <property type="match status" value="1"/>
</dbReference>
<organism evidence="2 3">
    <name type="scientific">Stentor coeruleus</name>
    <dbReference type="NCBI Taxonomy" id="5963"/>
    <lineage>
        <taxon>Eukaryota</taxon>
        <taxon>Sar</taxon>
        <taxon>Alveolata</taxon>
        <taxon>Ciliophora</taxon>
        <taxon>Postciliodesmatophora</taxon>
        <taxon>Heterotrichea</taxon>
        <taxon>Heterotrichida</taxon>
        <taxon>Stentoridae</taxon>
        <taxon>Stentor</taxon>
    </lineage>
</organism>
<dbReference type="EMBL" id="MPUH01000990">
    <property type="protein sequence ID" value="OMJ71443.1"/>
    <property type="molecule type" value="Genomic_DNA"/>
</dbReference>
<sequence length="828" mass="94161">MESTYYDICRAKSVTPAKEVINMLQNKEDTLKLDFASNENEFFCIASILQENLDYLTTLIVKNTDFSKISLNSFTKLFKVSTYIKKLTINSSIFPSSESFSYFCQSLSTNTSLTLIDFSNNNLNDSFGSPLLDLISKTSSLKEIIFDNNSFHETNFGQSFSTSPIEIISLNSNPLSVTVLNSIITATKINKNIKSLSIKGIDIGKNQYYIELGLAEALENNNLVFLGFDFNDTHPKFVKDLENALSFYNKSLICLNSSFVNWDNVQDGDVLYGVKKALFANLYFSTVSNRNAVVEHGIFHEIQGILLKKIRGGSEVGEAGKDGREVGQSRSASKAFLSMSGSLTYSDISMLELKEKTFFPVDDKGKIEVLIDICETLDAKLNGFITSTSSRLVKIDTSFENCTESLAKTLKTEDFHVISSKTETLSQNIMSYAQEFETFKETLNTKIESIEKSIKELPKNENPHSKPVAINENSIKNTEKIIQIQKTLQLLGEELENLKSLDVKIEKNHYSLKSQIKNLHVGFCSKQDIANYVLQVQNLTEKATEVSEDIEEIRKNMQKYWEEKDTLGKGLQNLHKQIGENEKSVKDNNGKIMLLEEKVANSMKIKEILKNRDEEIYKHISDLDMQIMECQELVKFADIKTDIEKLLIRIGQIEDTSTGKITKIENSMQGVQNILDYWDQKFNKLEEEFHLIIENQKKTQELSAELSISDHEIEKPPEIEKFNFSKTLTDRLEKLEKLNVHKKALDIQKDFDEGIEFVPGETETLVRSAVMERVSKFNQSAISRGGLKSIGPLTPSYNFSSFEEDIQPSFELREDLKVKGLNYFKFRN</sequence>
<evidence type="ECO:0000313" key="2">
    <source>
        <dbReference type="EMBL" id="OMJ71443.1"/>
    </source>
</evidence>
<dbReference type="Proteomes" id="UP000187209">
    <property type="component" value="Unassembled WGS sequence"/>
</dbReference>
<keyword evidence="3" id="KW-1185">Reference proteome</keyword>
<evidence type="ECO:0000313" key="3">
    <source>
        <dbReference type="Proteomes" id="UP000187209"/>
    </source>
</evidence>
<dbReference type="InterPro" id="IPR032675">
    <property type="entry name" value="LRR_dom_sf"/>
</dbReference>
<dbReference type="OrthoDB" id="2436455at2759"/>
<protein>
    <submittedName>
        <fullName evidence="2">Uncharacterized protein</fullName>
    </submittedName>
</protein>